<evidence type="ECO:0000313" key="1">
    <source>
        <dbReference type="EMBL" id="QRH00648.1"/>
    </source>
</evidence>
<keyword evidence="2" id="KW-1185">Reference proteome</keyword>
<dbReference type="RefSeq" id="WP_203324360.1">
    <property type="nucleotide sequence ID" value="NZ_CP069213.1"/>
</dbReference>
<proteinExistence type="predicted"/>
<evidence type="ECO:0000313" key="2">
    <source>
        <dbReference type="Proteomes" id="UP000596252"/>
    </source>
</evidence>
<name>A0ABX7G052_9GAMM</name>
<dbReference type="EMBL" id="CP069213">
    <property type="protein sequence ID" value="QRH00648.1"/>
    <property type="molecule type" value="Genomic_DNA"/>
</dbReference>
<sequence>MGLADLKKNSTPCDNRLQLATSIEDFIDGANLYAMGLPQQRGAVISLENHRLRHGAVKPQAKKRRPNFRKATFTLSEPAIAHLAEMASDCDIAKSKLVRFLIEYHYQLTTEERQHIERALCVD</sequence>
<protein>
    <submittedName>
        <fullName evidence="1">CopG family transcriptional regulator</fullName>
    </submittedName>
</protein>
<organism evidence="1 2">
    <name type="scientific">Shewanella litorisediminis</name>
    <dbReference type="NCBI Taxonomy" id="1173586"/>
    <lineage>
        <taxon>Bacteria</taxon>
        <taxon>Pseudomonadati</taxon>
        <taxon>Pseudomonadota</taxon>
        <taxon>Gammaproteobacteria</taxon>
        <taxon>Alteromonadales</taxon>
        <taxon>Shewanellaceae</taxon>
        <taxon>Shewanella</taxon>
    </lineage>
</organism>
<dbReference type="Proteomes" id="UP000596252">
    <property type="component" value="Chromosome"/>
</dbReference>
<accession>A0ABX7G052</accession>
<reference evidence="1 2" key="1">
    <citation type="journal article" date="2012" name="Antonie Van Leeuwenhoek">
        <title>Shewanella litorisediminis sp. nov., a gammaproteobacterium isolated from a tidal flat sediment.</title>
        <authorList>
            <person name="Lee M.H."/>
            <person name="Yoon J.H."/>
        </authorList>
    </citation>
    <scope>NUCLEOTIDE SEQUENCE [LARGE SCALE GENOMIC DNA]</scope>
    <source>
        <strain evidence="1 2">SMK1-12</strain>
    </source>
</reference>
<gene>
    <name evidence="1" type="ORF">JQC75_12245</name>
</gene>